<dbReference type="Pfam" id="PF13639">
    <property type="entry name" value="zf-RING_2"/>
    <property type="match status" value="1"/>
</dbReference>
<keyword evidence="2 4" id="KW-0863">Zinc-finger</keyword>
<evidence type="ECO:0000256" key="1">
    <source>
        <dbReference type="ARBA" id="ARBA00022723"/>
    </source>
</evidence>
<keyword evidence="8" id="KW-1185">Reference proteome</keyword>
<evidence type="ECO:0000256" key="3">
    <source>
        <dbReference type="ARBA" id="ARBA00022833"/>
    </source>
</evidence>
<dbReference type="SUPFAM" id="SSF57850">
    <property type="entry name" value="RING/U-box"/>
    <property type="match status" value="1"/>
</dbReference>
<dbReference type="SMART" id="SM00184">
    <property type="entry name" value="RING"/>
    <property type="match status" value="1"/>
</dbReference>
<dbReference type="GO" id="GO:0016567">
    <property type="term" value="P:protein ubiquitination"/>
    <property type="evidence" value="ECO:0007669"/>
    <property type="project" value="TreeGrafter"/>
</dbReference>
<evidence type="ECO:0000256" key="4">
    <source>
        <dbReference type="PROSITE-ProRule" id="PRU00175"/>
    </source>
</evidence>
<proteinExistence type="predicted"/>
<evidence type="ECO:0000256" key="5">
    <source>
        <dbReference type="SAM" id="MobiDB-lite"/>
    </source>
</evidence>
<organism evidence="7 8">
    <name type="scientific">Dentiscutata erythropus</name>
    <dbReference type="NCBI Taxonomy" id="1348616"/>
    <lineage>
        <taxon>Eukaryota</taxon>
        <taxon>Fungi</taxon>
        <taxon>Fungi incertae sedis</taxon>
        <taxon>Mucoromycota</taxon>
        <taxon>Glomeromycotina</taxon>
        <taxon>Glomeromycetes</taxon>
        <taxon>Diversisporales</taxon>
        <taxon>Gigasporaceae</taxon>
        <taxon>Dentiscutata</taxon>
    </lineage>
</organism>
<dbReference type="InterPro" id="IPR013083">
    <property type="entry name" value="Znf_RING/FYVE/PHD"/>
</dbReference>
<evidence type="ECO:0000313" key="7">
    <source>
        <dbReference type="EMBL" id="CAG8735710.1"/>
    </source>
</evidence>
<dbReference type="PANTHER" id="PTHR45969:SF69">
    <property type="entry name" value="FINGER DOMAIN PROTEIN, PUTATIVE (AFU_ORTHOLOGUE AFUA_3G12190)-RELATED"/>
    <property type="match status" value="1"/>
</dbReference>
<comment type="caution">
    <text evidence="7">The sequence shown here is derived from an EMBL/GenBank/DDBJ whole genome shotgun (WGS) entry which is preliminary data.</text>
</comment>
<dbReference type="PANTHER" id="PTHR45969">
    <property type="entry name" value="RING ZINC FINGER PROTEIN-RELATED"/>
    <property type="match status" value="1"/>
</dbReference>
<feature type="domain" description="RING-type" evidence="6">
    <location>
        <begin position="32"/>
        <end position="76"/>
    </location>
</feature>
<feature type="compositionally biased region" description="Low complexity" evidence="5">
    <location>
        <begin position="124"/>
        <end position="155"/>
    </location>
</feature>
<dbReference type="GO" id="GO:0008270">
    <property type="term" value="F:zinc ion binding"/>
    <property type="evidence" value="ECO:0007669"/>
    <property type="project" value="UniProtKB-KW"/>
</dbReference>
<gene>
    <name evidence="7" type="ORF">DERYTH_LOCUS15533</name>
</gene>
<feature type="compositionally biased region" description="Low complexity" evidence="5">
    <location>
        <begin position="107"/>
        <end position="117"/>
    </location>
</feature>
<dbReference type="InterPro" id="IPR001841">
    <property type="entry name" value="Znf_RING"/>
</dbReference>
<feature type="region of interest" description="Disordered" evidence="5">
    <location>
        <begin position="107"/>
        <end position="155"/>
    </location>
</feature>
<dbReference type="OrthoDB" id="8062037at2759"/>
<evidence type="ECO:0000259" key="6">
    <source>
        <dbReference type="PROSITE" id="PS50089"/>
    </source>
</evidence>
<dbReference type="PROSITE" id="PS50089">
    <property type="entry name" value="ZF_RING_2"/>
    <property type="match status" value="1"/>
</dbReference>
<keyword evidence="1" id="KW-0479">Metal-binding</keyword>
<feature type="non-terminal residue" evidence="7">
    <location>
        <position position="195"/>
    </location>
</feature>
<sequence>MENLKRFLFKIVFQDTPERIPESIDINENDKCCICLDFISPTLQRSVTILSCRHFFHKKCISNWTNSSGLFCPLCQNELEGSTSMDSIQSINTQNFLPFTPIIPIPTSSSMAPNRSTTARRNRSTTTPTTTPARSTTTPVRFTTTPARSTTTPVRSTARLTITSELTMATAPILSLLIAAMSPTSSASPTSSMAS</sequence>
<evidence type="ECO:0000256" key="2">
    <source>
        <dbReference type="ARBA" id="ARBA00022771"/>
    </source>
</evidence>
<dbReference type="AlphaFoldDB" id="A0A9N9IG72"/>
<dbReference type="GO" id="GO:0061630">
    <property type="term" value="F:ubiquitin protein ligase activity"/>
    <property type="evidence" value="ECO:0007669"/>
    <property type="project" value="TreeGrafter"/>
</dbReference>
<dbReference type="EMBL" id="CAJVPY010012681">
    <property type="protein sequence ID" value="CAG8735710.1"/>
    <property type="molecule type" value="Genomic_DNA"/>
</dbReference>
<dbReference type="Gene3D" id="3.30.40.10">
    <property type="entry name" value="Zinc/RING finger domain, C3HC4 (zinc finger)"/>
    <property type="match status" value="1"/>
</dbReference>
<protein>
    <submittedName>
        <fullName evidence="7">25920_t:CDS:1</fullName>
    </submittedName>
</protein>
<evidence type="ECO:0000313" key="8">
    <source>
        <dbReference type="Proteomes" id="UP000789405"/>
    </source>
</evidence>
<reference evidence="7" key="1">
    <citation type="submission" date="2021-06" db="EMBL/GenBank/DDBJ databases">
        <authorList>
            <person name="Kallberg Y."/>
            <person name="Tangrot J."/>
            <person name="Rosling A."/>
        </authorList>
    </citation>
    <scope>NUCLEOTIDE SEQUENCE</scope>
    <source>
        <strain evidence="7">MA453B</strain>
    </source>
</reference>
<dbReference type="Proteomes" id="UP000789405">
    <property type="component" value="Unassembled WGS sequence"/>
</dbReference>
<accession>A0A9N9IG72</accession>
<name>A0A9N9IG72_9GLOM</name>
<keyword evidence="3" id="KW-0862">Zinc</keyword>